<dbReference type="SUPFAM" id="SSF50156">
    <property type="entry name" value="PDZ domain-like"/>
    <property type="match status" value="1"/>
</dbReference>
<dbReference type="PANTHER" id="PTHR12345">
    <property type="entry name" value="SYNTENIN RELATED"/>
    <property type="match status" value="1"/>
</dbReference>
<accession>A0A2G8KJY3</accession>
<feature type="compositionally biased region" description="Basic and acidic residues" evidence="4">
    <location>
        <begin position="530"/>
        <end position="540"/>
    </location>
</feature>
<organism evidence="7 8">
    <name type="scientific">Stichopus japonicus</name>
    <name type="common">Sea cucumber</name>
    <dbReference type="NCBI Taxonomy" id="307972"/>
    <lineage>
        <taxon>Eukaryota</taxon>
        <taxon>Metazoa</taxon>
        <taxon>Echinodermata</taxon>
        <taxon>Eleutherozoa</taxon>
        <taxon>Echinozoa</taxon>
        <taxon>Holothuroidea</taxon>
        <taxon>Aspidochirotacea</taxon>
        <taxon>Aspidochirotida</taxon>
        <taxon>Stichopodidae</taxon>
        <taxon>Apostichopus</taxon>
    </lineage>
</organism>
<evidence type="ECO:0000256" key="2">
    <source>
        <dbReference type="ARBA" id="ARBA00022553"/>
    </source>
</evidence>
<feature type="region of interest" description="Disordered" evidence="4">
    <location>
        <begin position="742"/>
        <end position="828"/>
    </location>
</feature>
<dbReference type="EMBL" id="MRZV01000529">
    <property type="protein sequence ID" value="PIK48313.1"/>
    <property type="molecule type" value="Genomic_DNA"/>
</dbReference>
<dbReference type="OrthoDB" id="5987010at2759"/>
<dbReference type="PANTHER" id="PTHR12345:SF16">
    <property type="entry name" value="X11L, ISOFORM F-RELATED"/>
    <property type="match status" value="1"/>
</dbReference>
<dbReference type="Gene3D" id="2.30.29.30">
    <property type="entry name" value="Pleckstrin-homology domain (PH domain)/Phosphotyrosine-binding domain (PTB)"/>
    <property type="match status" value="1"/>
</dbReference>
<reference evidence="7 8" key="1">
    <citation type="journal article" date="2017" name="PLoS Biol.">
        <title>The sea cucumber genome provides insights into morphological evolution and visceral regeneration.</title>
        <authorList>
            <person name="Zhang X."/>
            <person name="Sun L."/>
            <person name="Yuan J."/>
            <person name="Sun Y."/>
            <person name="Gao Y."/>
            <person name="Zhang L."/>
            <person name="Li S."/>
            <person name="Dai H."/>
            <person name="Hamel J.F."/>
            <person name="Liu C."/>
            <person name="Yu Y."/>
            <person name="Liu S."/>
            <person name="Lin W."/>
            <person name="Guo K."/>
            <person name="Jin S."/>
            <person name="Xu P."/>
            <person name="Storey K.B."/>
            <person name="Huan P."/>
            <person name="Zhang T."/>
            <person name="Zhou Y."/>
            <person name="Zhang J."/>
            <person name="Lin C."/>
            <person name="Li X."/>
            <person name="Xing L."/>
            <person name="Huo D."/>
            <person name="Sun M."/>
            <person name="Wang L."/>
            <person name="Mercier A."/>
            <person name="Li F."/>
            <person name="Yang H."/>
            <person name="Xiang J."/>
        </authorList>
    </citation>
    <scope>NUCLEOTIDE SEQUENCE [LARGE SCALE GENOMIC DNA]</scope>
    <source>
        <strain evidence="7">Shaxun</strain>
        <tissue evidence="7">Muscle</tissue>
    </source>
</reference>
<dbReference type="Pfam" id="PF00595">
    <property type="entry name" value="PDZ"/>
    <property type="match status" value="1"/>
</dbReference>
<dbReference type="Gene3D" id="2.30.42.10">
    <property type="match status" value="1"/>
</dbReference>
<feature type="compositionally biased region" description="Basic and acidic residues" evidence="4">
    <location>
        <begin position="1057"/>
        <end position="1073"/>
    </location>
</feature>
<feature type="compositionally biased region" description="Basic and acidic residues" evidence="4">
    <location>
        <begin position="464"/>
        <end position="476"/>
    </location>
</feature>
<keyword evidence="2" id="KW-0597">Phosphoprotein</keyword>
<proteinExistence type="predicted"/>
<feature type="region of interest" description="Disordered" evidence="4">
    <location>
        <begin position="346"/>
        <end position="432"/>
    </location>
</feature>
<sequence>MTGEEESGQVVNSLAEEDTKHLITHTSQSLEEDSVPAATDGKSMYTLGIDKGLLNVDPVENLITGGAFETENSKFESDSTEADQQREDGEVPESGGDVVPEPSSSSAAVPSKTGSLKDHKQRSSRPENSMQYKESKELESILHSNLNALISQKPKVEEEEEKPAETVTPEEEEEELDQGKSRQKPNQAIPKHLQGPSKSAQSLSPKGPKDPTAKSSSPRTKAPGGPRRQMGPRPARGRGHPEGGKTSGGSKEHPSSSKVGPPKGNQGSRRPQRGPGTGGQRGSHQGHVPVQSPRKVKDGKGPGSAKPVSELKTLVQRTKQEILDLDKMLASTGNTEDDLERQVAMRVGQHSSSTQQKAYRHSVEYESPSHIRGEDRADQELRYSKQQTAQGLPGNFGEEPRNNSNGNHLRRSAGGNAKFSSRRPHSSYYPSYSRNIEESLVSTPGEVVFDDIAECTKYLQEKEYSMEQRAKSEGSHLQRRRRNSYERANRDSTDEDEEGEDPYNSFFPSGGSPSHGGQSTHQEVGPMQRSNHEVFARLEDDYGADDSGNADDHPDSTQPSVTSDVSTPSTPGSQSTGSDPKSKLPPGINPLEYDAVGVRLAEHGDDSSLTLSSMSTQPVPDQFSDADEEDGDASPAAVGPSEDQPYQPPPRRMEPAGTKERILTQHPPRDIYQAPPRQVDIGKTMEELKSISTSKTAQLKTPTFYIDKSPSPWVLQPDVAMEQEEQDRIRRMKIEMKRKEREYQQLQRLQRDEFHQKSDPQCYIRQDEEETEPDTDNESKQLMSEEPRPSQQNFASAQPSQKMPGTMRAPDLPPTTGRIKEARGPHDEKALKTGIRYPAAYLGSTQLITTKQPTRKVRMQQAQEAVNRIKAPEGEEQPSKEVDLAISNERIQVLNADSQETMMDHPLKTISYIADIGNIVVIMARRRSVKTLDEAVEESGVSVDGEGKRQPRKIICHVFETEDAQLIAQTIGQAFALAYLEFLKVNGIDDAHVQEMDYHDVLNSQEIYGDDLMLFSNKECEKELKSIPMSVQYNIMSGASEINYALGDRGRTGNRSSRRERERRNHGHGDRGVRLGISHPDVVVANMSPFGAAARSGKLNIGDQIMAINGTSLVGLPLHECQNVIKLSKVNANRIDKSMSKSHTREVRGTSEGRLRVARESSQSHVIVFERCDGWWGSPFARSSGACLEVVLGPISAS</sequence>
<feature type="compositionally biased region" description="Low complexity" evidence="4">
    <location>
        <begin position="223"/>
        <end position="234"/>
    </location>
</feature>
<keyword evidence="8" id="KW-1185">Reference proteome</keyword>
<feature type="region of interest" description="Disordered" evidence="4">
    <location>
        <begin position="464"/>
        <end position="676"/>
    </location>
</feature>
<dbReference type="Proteomes" id="UP000230750">
    <property type="component" value="Unassembled WGS sequence"/>
</dbReference>
<feature type="domain" description="PID" evidence="5">
    <location>
        <begin position="834"/>
        <end position="1010"/>
    </location>
</feature>
<evidence type="ECO:0000256" key="1">
    <source>
        <dbReference type="ARBA" id="ARBA00022448"/>
    </source>
</evidence>
<evidence type="ECO:0000259" key="5">
    <source>
        <dbReference type="PROSITE" id="PS01179"/>
    </source>
</evidence>
<dbReference type="SUPFAM" id="SSF50729">
    <property type="entry name" value="PH domain-like"/>
    <property type="match status" value="1"/>
</dbReference>
<evidence type="ECO:0000256" key="3">
    <source>
        <dbReference type="ARBA" id="ARBA00022737"/>
    </source>
</evidence>
<feature type="domain" description="PDZ" evidence="6">
    <location>
        <begin position="1070"/>
        <end position="1126"/>
    </location>
</feature>
<dbReference type="GO" id="GO:0005886">
    <property type="term" value="C:plasma membrane"/>
    <property type="evidence" value="ECO:0007669"/>
    <property type="project" value="TreeGrafter"/>
</dbReference>
<protein>
    <recommendedName>
        <fullName evidence="9">Amyloid beta A4 protein-binding family A member 1</fullName>
    </recommendedName>
</protein>
<feature type="compositionally biased region" description="Basic and acidic residues" evidence="4">
    <location>
        <begin position="742"/>
        <end position="758"/>
    </location>
</feature>
<feature type="compositionally biased region" description="Polar residues" evidence="4">
    <location>
        <begin position="789"/>
        <end position="803"/>
    </location>
</feature>
<dbReference type="STRING" id="307972.A0A2G8KJY3"/>
<dbReference type="PROSITE" id="PS50106">
    <property type="entry name" value="PDZ"/>
    <property type="match status" value="1"/>
</dbReference>
<dbReference type="GO" id="GO:0007268">
    <property type="term" value="P:chemical synaptic transmission"/>
    <property type="evidence" value="ECO:0007669"/>
    <property type="project" value="TreeGrafter"/>
</dbReference>
<dbReference type="GO" id="GO:0043197">
    <property type="term" value="C:dendritic spine"/>
    <property type="evidence" value="ECO:0007669"/>
    <property type="project" value="TreeGrafter"/>
</dbReference>
<evidence type="ECO:0000256" key="4">
    <source>
        <dbReference type="SAM" id="MobiDB-lite"/>
    </source>
</evidence>
<feature type="compositionally biased region" description="Basic and acidic residues" evidence="4">
    <location>
        <begin position="71"/>
        <end position="89"/>
    </location>
</feature>
<feature type="region of interest" description="Disordered" evidence="4">
    <location>
        <begin position="1046"/>
        <end position="1075"/>
    </location>
</feature>
<keyword evidence="1" id="KW-0813">Transport</keyword>
<dbReference type="Pfam" id="PF00640">
    <property type="entry name" value="PID"/>
    <property type="match status" value="1"/>
</dbReference>
<feature type="compositionally biased region" description="Basic and acidic residues" evidence="4">
    <location>
        <begin position="818"/>
        <end position="828"/>
    </location>
</feature>
<evidence type="ECO:0000313" key="8">
    <source>
        <dbReference type="Proteomes" id="UP000230750"/>
    </source>
</evidence>
<dbReference type="SMART" id="SM00462">
    <property type="entry name" value="PTB"/>
    <property type="match status" value="1"/>
</dbReference>
<comment type="caution">
    <text evidence="7">The sequence shown here is derived from an EMBL/GenBank/DDBJ whole genome shotgun (WGS) entry which is preliminary data.</text>
</comment>
<feature type="compositionally biased region" description="Low complexity" evidence="4">
    <location>
        <begin position="607"/>
        <end position="616"/>
    </location>
</feature>
<feature type="compositionally biased region" description="Acidic residues" evidence="4">
    <location>
        <begin position="767"/>
        <end position="776"/>
    </location>
</feature>
<feature type="region of interest" description="Disordered" evidence="4">
    <location>
        <begin position="1"/>
        <end position="42"/>
    </location>
</feature>
<dbReference type="InterPro" id="IPR001478">
    <property type="entry name" value="PDZ"/>
</dbReference>
<evidence type="ECO:0000313" key="7">
    <source>
        <dbReference type="EMBL" id="PIK48313.1"/>
    </source>
</evidence>
<keyword evidence="3" id="KW-0677">Repeat</keyword>
<dbReference type="InterPro" id="IPR051230">
    <property type="entry name" value="APP-Binding"/>
</dbReference>
<feature type="compositionally biased region" description="Basic and acidic residues" evidence="4">
    <location>
        <begin position="361"/>
        <end position="383"/>
    </location>
</feature>
<dbReference type="InterPro" id="IPR036034">
    <property type="entry name" value="PDZ_sf"/>
</dbReference>
<gene>
    <name evidence="7" type="ORF">BSL78_14818</name>
</gene>
<feature type="compositionally biased region" description="Basic and acidic residues" evidence="4">
    <location>
        <begin position="651"/>
        <end position="669"/>
    </location>
</feature>
<evidence type="ECO:0008006" key="9">
    <source>
        <dbReference type="Google" id="ProtNLM"/>
    </source>
</evidence>
<feature type="compositionally biased region" description="Acidic residues" evidence="4">
    <location>
        <begin position="157"/>
        <end position="176"/>
    </location>
</feature>
<dbReference type="SMART" id="SM00228">
    <property type="entry name" value="PDZ"/>
    <property type="match status" value="1"/>
</dbReference>
<feature type="compositionally biased region" description="Low complexity" evidence="4">
    <location>
        <begin position="505"/>
        <end position="522"/>
    </location>
</feature>
<dbReference type="CDD" id="cd01208">
    <property type="entry name" value="PTB_X11"/>
    <property type="match status" value="1"/>
</dbReference>
<name>A0A2G8KJY3_STIJA</name>
<dbReference type="InterPro" id="IPR011993">
    <property type="entry name" value="PH-like_dom_sf"/>
</dbReference>
<feature type="compositionally biased region" description="Basic and acidic residues" evidence="4">
    <location>
        <begin position="777"/>
        <end position="788"/>
    </location>
</feature>
<dbReference type="InterPro" id="IPR006020">
    <property type="entry name" value="PTB/PI_dom"/>
</dbReference>
<feature type="compositionally biased region" description="Basic and acidic residues" evidence="4">
    <location>
        <begin position="483"/>
        <end position="492"/>
    </location>
</feature>
<feature type="compositionally biased region" description="Low complexity" evidence="4">
    <location>
        <begin position="556"/>
        <end position="578"/>
    </location>
</feature>
<feature type="region of interest" description="Disordered" evidence="4">
    <location>
        <begin position="65"/>
        <end position="314"/>
    </location>
</feature>
<dbReference type="AlphaFoldDB" id="A0A2G8KJY3"/>
<feature type="compositionally biased region" description="Low complexity" evidence="4">
    <location>
        <begin position="98"/>
        <end position="111"/>
    </location>
</feature>
<dbReference type="GO" id="GO:0005737">
    <property type="term" value="C:cytoplasm"/>
    <property type="evidence" value="ECO:0007669"/>
    <property type="project" value="TreeGrafter"/>
</dbReference>
<dbReference type="PROSITE" id="PS01179">
    <property type="entry name" value="PID"/>
    <property type="match status" value="1"/>
</dbReference>
<evidence type="ECO:0000259" key="6">
    <source>
        <dbReference type="PROSITE" id="PS50106"/>
    </source>
</evidence>